<feature type="domain" description="RecX second three-helical" evidence="6">
    <location>
        <begin position="83"/>
        <end position="124"/>
    </location>
</feature>
<organism evidence="8 9">
    <name type="scientific">Corynebacterium canis</name>
    <dbReference type="NCBI Taxonomy" id="679663"/>
    <lineage>
        <taxon>Bacteria</taxon>
        <taxon>Bacillati</taxon>
        <taxon>Actinomycetota</taxon>
        <taxon>Actinomycetes</taxon>
        <taxon>Mycobacteriales</taxon>
        <taxon>Corynebacteriaceae</taxon>
        <taxon>Corynebacterium</taxon>
    </lineage>
</organism>
<sequence length="195" mass="22010">MADAAKIERLQQALAAYAAGETEPLFDTQAERAQAKVRKRALRLLDQRARSKYELQQRLLALEFDAQVVADVIADLERVGLIDDVTFATEWVRQRSQRRGKSRMALNLELKEKGISGDLRAAALEQITGTDERALAQRFAAKKARGIKFAPRGRAEYDRHLRRILGVLARRGFPQGVSMQVAREALDQRIEELAD</sequence>
<feature type="domain" description="RecX first three-helical" evidence="7">
    <location>
        <begin position="39"/>
        <end position="76"/>
    </location>
</feature>
<reference evidence="8 9" key="1">
    <citation type="submission" date="2019-08" db="EMBL/GenBank/DDBJ databases">
        <authorList>
            <person name="Lei W."/>
        </authorList>
    </citation>
    <scope>NUCLEOTIDE SEQUENCE [LARGE SCALE GENOMIC DNA]</scope>
    <source>
        <strain evidence="8 9">CCUG 58627</strain>
    </source>
</reference>
<dbReference type="PANTHER" id="PTHR33602:SF1">
    <property type="entry name" value="REGULATORY PROTEIN RECX FAMILY PROTEIN"/>
    <property type="match status" value="1"/>
</dbReference>
<dbReference type="OrthoDB" id="5244465at2"/>
<dbReference type="PANTHER" id="PTHR33602">
    <property type="entry name" value="REGULATORY PROTEIN RECX FAMILY PROTEIN"/>
    <property type="match status" value="1"/>
</dbReference>
<gene>
    <name evidence="5 8" type="primary">recX</name>
    <name evidence="8" type="ORF">FRX94_03435</name>
</gene>
<dbReference type="RefSeq" id="WP_146323724.1">
    <property type="nucleotide sequence ID" value="NZ_BAABLR010000015.1"/>
</dbReference>
<dbReference type="Proteomes" id="UP000320791">
    <property type="component" value="Unassembled WGS sequence"/>
</dbReference>
<comment type="caution">
    <text evidence="8">The sequence shown here is derived from an EMBL/GenBank/DDBJ whole genome shotgun (WGS) entry which is preliminary data.</text>
</comment>
<keyword evidence="4 5" id="KW-0963">Cytoplasm</keyword>
<dbReference type="GO" id="GO:0005737">
    <property type="term" value="C:cytoplasm"/>
    <property type="evidence" value="ECO:0007669"/>
    <property type="project" value="UniProtKB-SubCell"/>
</dbReference>
<dbReference type="Pfam" id="PF02631">
    <property type="entry name" value="RecX_HTH2"/>
    <property type="match status" value="1"/>
</dbReference>
<dbReference type="Pfam" id="PF21982">
    <property type="entry name" value="RecX_HTH1"/>
    <property type="match status" value="1"/>
</dbReference>
<comment type="similarity">
    <text evidence="2 5">Belongs to the RecX family.</text>
</comment>
<name>A0A5C5ULJ5_9CORY</name>
<evidence type="ECO:0000256" key="5">
    <source>
        <dbReference type="HAMAP-Rule" id="MF_01114"/>
    </source>
</evidence>
<dbReference type="EMBL" id="VOHM01000005">
    <property type="protein sequence ID" value="TWT26906.1"/>
    <property type="molecule type" value="Genomic_DNA"/>
</dbReference>
<proteinExistence type="inferred from homology"/>
<dbReference type="HAMAP" id="MF_01114">
    <property type="entry name" value="RecX"/>
    <property type="match status" value="1"/>
</dbReference>
<comment type="subcellular location">
    <subcellularLocation>
        <location evidence="1 5">Cytoplasm</location>
    </subcellularLocation>
</comment>
<evidence type="ECO:0000256" key="2">
    <source>
        <dbReference type="ARBA" id="ARBA00009695"/>
    </source>
</evidence>
<accession>A0A5C5ULJ5</accession>
<evidence type="ECO:0000259" key="6">
    <source>
        <dbReference type="Pfam" id="PF02631"/>
    </source>
</evidence>
<dbReference type="Gene3D" id="1.10.10.10">
    <property type="entry name" value="Winged helix-like DNA-binding domain superfamily/Winged helix DNA-binding domain"/>
    <property type="match status" value="2"/>
</dbReference>
<comment type="function">
    <text evidence="5">Modulates RecA activity.</text>
</comment>
<evidence type="ECO:0000259" key="7">
    <source>
        <dbReference type="Pfam" id="PF21982"/>
    </source>
</evidence>
<dbReference type="NCBIfam" id="NF001059">
    <property type="entry name" value="PRK00117.4-3"/>
    <property type="match status" value="1"/>
</dbReference>
<evidence type="ECO:0000256" key="3">
    <source>
        <dbReference type="ARBA" id="ARBA00018111"/>
    </source>
</evidence>
<dbReference type="InterPro" id="IPR036388">
    <property type="entry name" value="WH-like_DNA-bd_sf"/>
</dbReference>
<evidence type="ECO:0000256" key="1">
    <source>
        <dbReference type="ARBA" id="ARBA00004496"/>
    </source>
</evidence>
<dbReference type="InterPro" id="IPR003783">
    <property type="entry name" value="Regulatory_RecX"/>
</dbReference>
<dbReference type="GO" id="GO:0006282">
    <property type="term" value="P:regulation of DNA repair"/>
    <property type="evidence" value="ECO:0007669"/>
    <property type="project" value="UniProtKB-UniRule"/>
</dbReference>
<dbReference type="InterPro" id="IPR053924">
    <property type="entry name" value="RecX_HTH_2nd"/>
</dbReference>
<dbReference type="InterPro" id="IPR053926">
    <property type="entry name" value="RecX_HTH_1st"/>
</dbReference>
<evidence type="ECO:0000313" key="9">
    <source>
        <dbReference type="Proteomes" id="UP000320791"/>
    </source>
</evidence>
<keyword evidence="9" id="KW-1185">Reference proteome</keyword>
<protein>
    <recommendedName>
        <fullName evidence="3 5">Regulatory protein RecX</fullName>
    </recommendedName>
</protein>
<evidence type="ECO:0000256" key="4">
    <source>
        <dbReference type="ARBA" id="ARBA00022490"/>
    </source>
</evidence>
<evidence type="ECO:0000313" key="8">
    <source>
        <dbReference type="EMBL" id="TWT26906.1"/>
    </source>
</evidence>
<dbReference type="AlphaFoldDB" id="A0A5C5ULJ5"/>